<feature type="region of interest" description="Disordered" evidence="10">
    <location>
        <begin position="237"/>
        <end position="321"/>
    </location>
</feature>
<feature type="compositionally biased region" description="Polar residues" evidence="10">
    <location>
        <begin position="263"/>
        <end position="280"/>
    </location>
</feature>
<dbReference type="PROSITE" id="PS50089">
    <property type="entry name" value="ZF_RING_2"/>
    <property type="match status" value="1"/>
</dbReference>
<feature type="compositionally biased region" description="Polar residues" evidence="10">
    <location>
        <begin position="175"/>
        <end position="195"/>
    </location>
</feature>
<feature type="compositionally biased region" description="Polar residues" evidence="10">
    <location>
        <begin position="312"/>
        <end position="321"/>
    </location>
</feature>
<evidence type="ECO:0000256" key="6">
    <source>
        <dbReference type="ARBA" id="ARBA00022833"/>
    </source>
</evidence>
<evidence type="ECO:0000313" key="13">
    <source>
        <dbReference type="EMBL" id="ORZ22238.1"/>
    </source>
</evidence>
<dbReference type="InterPro" id="IPR036420">
    <property type="entry name" value="BRCT_dom_sf"/>
</dbReference>
<comment type="subcellular location">
    <subcellularLocation>
        <location evidence="1">Nucleus</location>
    </subcellularLocation>
</comment>
<dbReference type="AlphaFoldDB" id="A0A1X2ITW8"/>
<dbReference type="GO" id="GO:0004842">
    <property type="term" value="F:ubiquitin-protein transferase activity"/>
    <property type="evidence" value="ECO:0007669"/>
    <property type="project" value="TreeGrafter"/>
</dbReference>
<accession>A0A1X2ITW8</accession>
<dbReference type="Gene3D" id="3.30.40.10">
    <property type="entry name" value="Zinc/RING finger domain, C3HC4 (zinc finger)"/>
    <property type="match status" value="1"/>
</dbReference>
<dbReference type="SUPFAM" id="SSF57850">
    <property type="entry name" value="RING/U-box"/>
    <property type="match status" value="1"/>
</dbReference>
<proteinExistence type="predicted"/>
<dbReference type="InterPro" id="IPR001357">
    <property type="entry name" value="BRCT_dom"/>
</dbReference>
<keyword evidence="2" id="KW-0479">Metal-binding</keyword>
<evidence type="ECO:0000256" key="4">
    <source>
        <dbReference type="ARBA" id="ARBA00022763"/>
    </source>
</evidence>
<keyword evidence="6" id="KW-0862">Zinc</keyword>
<dbReference type="InterPro" id="IPR017907">
    <property type="entry name" value="Znf_RING_CS"/>
</dbReference>
<gene>
    <name evidence="13" type="ORF">BCR42DRAFT_487822</name>
</gene>
<evidence type="ECO:0000256" key="10">
    <source>
        <dbReference type="SAM" id="MobiDB-lite"/>
    </source>
</evidence>
<feature type="domain" description="BRCT" evidence="12">
    <location>
        <begin position="442"/>
        <end position="538"/>
    </location>
</feature>
<dbReference type="GO" id="GO:0008270">
    <property type="term" value="F:zinc ion binding"/>
    <property type="evidence" value="ECO:0007669"/>
    <property type="project" value="UniProtKB-KW"/>
</dbReference>
<evidence type="ECO:0000256" key="8">
    <source>
        <dbReference type="ARBA" id="ARBA00023242"/>
    </source>
</evidence>
<dbReference type="PANTHER" id="PTHR13763">
    <property type="entry name" value="BREAST CANCER TYPE 1 SUSCEPTIBILITY PROTEIN BRCA1"/>
    <property type="match status" value="1"/>
</dbReference>
<dbReference type="GO" id="GO:0000724">
    <property type="term" value="P:double-strand break repair via homologous recombination"/>
    <property type="evidence" value="ECO:0007669"/>
    <property type="project" value="TreeGrafter"/>
</dbReference>
<keyword evidence="14" id="KW-1185">Reference proteome</keyword>
<dbReference type="PANTHER" id="PTHR13763:SF0">
    <property type="entry name" value="BREAST CANCER TYPE 1 SUSCEPTIBILITY PROTEIN"/>
    <property type="match status" value="1"/>
</dbReference>
<dbReference type="InterPro" id="IPR031099">
    <property type="entry name" value="BRCA1-associated"/>
</dbReference>
<feature type="compositionally biased region" description="Low complexity" evidence="10">
    <location>
        <begin position="293"/>
        <end position="304"/>
    </location>
</feature>
<feature type="region of interest" description="Disordered" evidence="10">
    <location>
        <begin position="174"/>
        <end position="202"/>
    </location>
</feature>
<dbReference type="InterPro" id="IPR001841">
    <property type="entry name" value="Znf_RING"/>
</dbReference>
<evidence type="ECO:0008006" key="15">
    <source>
        <dbReference type="Google" id="ProtNLM"/>
    </source>
</evidence>
<dbReference type="InterPro" id="IPR013083">
    <property type="entry name" value="Znf_RING/FYVE/PHD"/>
</dbReference>
<keyword evidence="8" id="KW-0539">Nucleus</keyword>
<evidence type="ECO:0000313" key="14">
    <source>
        <dbReference type="Proteomes" id="UP000193560"/>
    </source>
</evidence>
<reference evidence="13 14" key="1">
    <citation type="submission" date="2016-07" db="EMBL/GenBank/DDBJ databases">
        <title>Pervasive Adenine N6-methylation of Active Genes in Fungi.</title>
        <authorList>
            <consortium name="DOE Joint Genome Institute"/>
            <person name="Mondo S.J."/>
            <person name="Dannebaum R.O."/>
            <person name="Kuo R.C."/>
            <person name="Labutti K."/>
            <person name="Haridas S."/>
            <person name="Kuo A."/>
            <person name="Salamov A."/>
            <person name="Ahrendt S.R."/>
            <person name="Lipzen A."/>
            <person name="Sullivan W."/>
            <person name="Andreopoulos W.B."/>
            <person name="Clum A."/>
            <person name="Lindquist E."/>
            <person name="Daum C."/>
            <person name="Ramamoorthy G.K."/>
            <person name="Gryganskyi A."/>
            <person name="Culley D."/>
            <person name="Magnuson J.K."/>
            <person name="James T.Y."/>
            <person name="O'Malley M.A."/>
            <person name="Stajich J.E."/>
            <person name="Spatafora J.W."/>
            <person name="Visel A."/>
            <person name="Grigoriev I.V."/>
        </authorList>
    </citation>
    <scope>NUCLEOTIDE SEQUENCE [LARGE SCALE GENOMIC DNA]</scope>
    <source>
        <strain evidence="13 14">NRRL 1336</strain>
    </source>
</reference>
<feature type="compositionally biased region" description="Low complexity" evidence="10">
    <location>
        <begin position="249"/>
        <end position="259"/>
    </location>
</feature>
<evidence type="ECO:0000256" key="5">
    <source>
        <dbReference type="ARBA" id="ARBA00022771"/>
    </source>
</evidence>
<dbReference type="SUPFAM" id="SSF52113">
    <property type="entry name" value="BRCT domain"/>
    <property type="match status" value="1"/>
</dbReference>
<protein>
    <recommendedName>
        <fullName evidence="15">RING-type E3 ubiquitin transferase BRCA1</fullName>
    </recommendedName>
</protein>
<feature type="domain" description="RING-type" evidence="11">
    <location>
        <begin position="27"/>
        <end position="65"/>
    </location>
</feature>
<evidence type="ECO:0000256" key="1">
    <source>
        <dbReference type="ARBA" id="ARBA00004123"/>
    </source>
</evidence>
<feature type="compositionally biased region" description="Polar residues" evidence="10">
    <location>
        <begin position="128"/>
        <end position="145"/>
    </location>
</feature>
<dbReference type="PROSITE" id="PS00518">
    <property type="entry name" value="ZF_RING_1"/>
    <property type="match status" value="1"/>
</dbReference>
<dbReference type="EMBL" id="MCGE01000004">
    <property type="protein sequence ID" value="ORZ22238.1"/>
    <property type="molecule type" value="Genomic_DNA"/>
</dbReference>
<evidence type="ECO:0000256" key="9">
    <source>
        <dbReference type="PROSITE-ProRule" id="PRU00175"/>
    </source>
</evidence>
<dbReference type="GO" id="GO:0045944">
    <property type="term" value="P:positive regulation of transcription by RNA polymerase II"/>
    <property type="evidence" value="ECO:0007669"/>
    <property type="project" value="TreeGrafter"/>
</dbReference>
<dbReference type="Proteomes" id="UP000193560">
    <property type="component" value="Unassembled WGS sequence"/>
</dbReference>
<evidence type="ECO:0000259" key="12">
    <source>
        <dbReference type="PROSITE" id="PS50172"/>
    </source>
</evidence>
<dbReference type="PROSITE" id="PS50172">
    <property type="entry name" value="BRCT"/>
    <property type="match status" value="1"/>
</dbReference>
<dbReference type="SMART" id="SM00184">
    <property type="entry name" value="RING"/>
    <property type="match status" value="1"/>
</dbReference>
<dbReference type="OrthoDB" id="6270329at2759"/>
<comment type="caution">
    <text evidence="13">The sequence shown here is derived from an EMBL/GenBank/DDBJ whole genome shotgun (WGS) entry which is preliminary data.</text>
</comment>
<evidence type="ECO:0000256" key="7">
    <source>
        <dbReference type="ARBA" id="ARBA00023204"/>
    </source>
</evidence>
<organism evidence="13 14">
    <name type="scientific">Absidia repens</name>
    <dbReference type="NCBI Taxonomy" id="90262"/>
    <lineage>
        <taxon>Eukaryota</taxon>
        <taxon>Fungi</taxon>
        <taxon>Fungi incertae sedis</taxon>
        <taxon>Mucoromycota</taxon>
        <taxon>Mucoromycotina</taxon>
        <taxon>Mucoromycetes</taxon>
        <taxon>Mucorales</taxon>
        <taxon>Cunninghamellaceae</taxon>
        <taxon>Absidia</taxon>
    </lineage>
</organism>
<evidence type="ECO:0000259" key="11">
    <source>
        <dbReference type="PROSITE" id="PS50089"/>
    </source>
</evidence>
<sequence length="579" mass="64852">MTQQTTHDELPDNVEGLLLQMNQELTCPICLNLFTQCTSTPCGHIFCHQCIVHSLETLSKCPICKQVISKRSLYGSDSVEAIVQEFLVLRHQYEKNSGKVLTQLPIKVFQTTPQNDLSQLYPYPSKPNALNTTADQQDQNHRQTSNTLPTATQSLELKLEQPQQIEPSFVEQSYAAASNDESIPQRAAEQQQSDAPPTVKEHSLTAATIPASNIDSETHISLEQQQQNESSTLSLILFPPQSPLPLPQLQPESSSSNPPTVLPVQSPQPLATSHQHISSHMSKRKPVSPKPASSQLTSTQTLSSFEREPLTSKWSPNTVTDSSSTNHIMIYAVNQLGSTTETYLEELQNLGTMELAKEAHVSFKVTHFVFPAKDAQGIQNVSGAYLQALVLRKLIVHEYWIHECYQAKAAVDAVSFYTWYIGDGQAYYKDGPKRARESALSKEPPLFEKKVVYFHESVIGKLKKQFTNLMIAGGGQVIQNTQDMTSDTIILCQSLSKKKDDLLVAALHSLYAKPPISIVWMTQSILRYELLNEQGFIIGNSDSRKSYQCNRMGQPTYQRNPYHESKKSIDIRKTVTTYW</sequence>
<evidence type="ECO:0000256" key="3">
    <source>
        <dbReference type="ARBA" id="ARBA00022737"/>
    </source>
</evidence>
<name>A0A1X2ITW8_9FUNG</name>
<dbReference type="GO" id="GO:0005634">
    <property type="term" value="C:nucleus"/>
    <property type="evidence" value="ECO:0007669"/>
    <property type="project" value="UniProtKB-SubCell"/>
</dbReference>
<keyword evidence="3" id="KW-0677">Repeat</keyword>
<keyword evidence="5 9" id="KW-0863">Zinc-finger</keyword>
<keyword evidence="4" id="KW-0227">DNA damage</keyword>
<keyword evidence="7" id="KW-0234">DNA repair</keyword>
<evidence type="ECO:0000256" key="2">
    <source>
        <dbReference type="ARBA" id="ARBA00022723"/>
    </source>
</evidence>
<feature type="region of interest" description="Disordered" evidence="10">
    <location>
        <begin position="117"/>
        <end position="145"/>
    </location>
</feature>
<dbReference type="Gene3D" id="3.40.50.10190">
    <property type="entry name" value="BRCT domain"/>
    <property type="match status" value="2"/>
</dbReference>
<dbReference type="STRING" id="90262.A0A1X2ITW8"/>
<dbReference type="Pfam" id="PF13923">
    <property type="entry name" value="zf-C3HC4_2"/>
    <property type="match status" value="1"/>
</dbReference>